<evidence type="ECO:0000256" key="1">
    <source>
        <dbReference type="SAM" id="Phobius"/>
    </source>
</evidence>
<dbReference type="InParanoid" id="A0A0D0AA24"/>
<keyword evidence="1" id="KW-1133">Transmembrane helix</keyword>
<proteinExistence type="predicted"/>
<name>A0A0D0AA24_9AGAM</name>
<dbReference type="Proteomes" id="UP000054485">
    <property type="component" value="Unassembled WGS sequence"/>
</dbReference>
<dbReference type="HOGENOM" id="CLU_192418_0_0_1"/>
<feature type="signal peptide" evidence="2">
    <location>
        <begin position="1"/>
        <end position="22"/>
    </location>
</feature>
<gene>
    <name evidence="3" type="ORF">CY34DRAFT_74721</name>
</gene>
<evidence type="ECO:0000313" key="3">
    <source>
        <dbReference type="EMBL" id="KIK47055.1"/>
    </source>
</evidence>
<feature type="transmembrane region" description="Helical" evidence="1">
    <location>
        <begin position="35"/>
        <end position="56"/>
    </location>
</feature>
<keyword evidence="1" id="KW-0812">Transmembrane</keyword>
<keyword evidence="2" id="KW-0732">Signal</keyword>
<protein>
    <submittedName>
        <fullName evidence="3">Uncharacterized protein</fullName>
    </submittedName>
</protein>
<evidence type="ECO:0000256" key="2">
    <source>
        <dbReference type="SAM" id="SignalP"/>
    </source>
</evidence>
<reference evidence="4" key="2">
    <citation type="submission" date="2015-01" db="EMBL/GenBank/DDBJ databases">
        <title>Evolutionary Origins and Diversification of the Mycorrhizal Mutualists.</title>
        <authorList>
            <consortium name="DOE Joint Genome Institute"/>
            <consortium name="Mycorrhizal Genomics Consortium"/>
            <person name="Kohler A."/>
            <person name="Kuo A."/>
            <person name="Nagy L.G."/>
            <person name="Floudas D."/>
            <person name="Copeland A."/>
            <person name="Barry K.W."/>
            <person name="Cichocki N."/>
            <person name="Veneault-Fourrey C."/>
            <person name="LaButti K."/>
            <person name="Lindquist E.A."/>
            <person name="Lipzen A."/>
            <person name="Lundell T."/>
            <person name="Morin E."/>
            <person name="Murat C."/>
            <person name="Riley R."/>
            <person name="Ohm R."/>
            <person name="Sun H."/>
            <person name="Tunlid A."/>
            <person name="Henrissat B."/>
            <person name="Grigoriev I.V."/>
            <person name="Hibbett D.S."/>
            <person name="Martin F."/>
        </authorList>
    </citation>
    <scope>NUCLEOTIDE SEQUENCE [LARGE SCALE GENOMIC DNA]</scope>
    <source>
        <strain evidence="4">UH-Slu-Lm8-n1</strain>
    </source>
</reference>
<reference evidence="3 4" key="1">
    <citation type="submission" date="2014-04" db="EMBL/GenBank/DDBJ databases">
        <authorList>
            <consortium name="DOE Joint Genome Institute"/>
            <person name="Kuo A."/>
            <person name="Ruytinx J."/>
            <person name="Rineau F."/>
            <person name="Colpaert J."/>
            <person name="Kohler A."/>
            <person name="Nagy L.G."/>
            <person name="Floudas D."/>
            <person name="Copeland A."/>
            <person name="Barry K.W."/>
            <person name="Cichocki N."/>
            <person name="Veneault-Fourrey C."/>
            <person name="LaButti K."/>
            <person name="Lindquist E.A."/>
            <person name="Lipzen A."/>
            <person name="Lundell T."/>
            <person name="Morin E."/>
            <person name="Murat C."/>
            <person name="Sun H."/>
            <person name="Tunlid A."/>
            <person name="Henrissat B."/>
            <person name="Grigoriev I.V."/>
            <person name="Hibbett D.S."/>
            <person name="Martin F."/>
            <person name="Nordberg H.P."/>
            <person name="Cantor M.N."/>
            <person name="Hua S.X."/>
        </authorList>
    </citation>
    <scope>NUCLEOTIDE SEQUENCE [LARGE SCALE GENOMIC DNA]</scope>
    <source>
        <strain evidence="3 4">UH-Slu-Lm8-n1</strain>
    </source>
</reference>
<dbReference type="OrthoDB" id="2653326at2759"/>
<sequence length="85" mass="9625">MRAPPSFFGYQIFAALVLLSSACNSRGVMTLPLHYRLVSSGVPFWEFLLLFAFVWLQGSLLTTYGPMQTDHGLPSHVCWYILSRL</sequence>
<evidence type="ECO:0000313" key="4">
    <source>
        <dbReference type="Proteomes" id="UP000054485"/>
    </source>
</evidence>
<feature type="chain" id="PRO_5002207107" evidence="2">
    <location>
        <begin position="23"/>
        <end position="85"/>
    </location>
</feature>
<dbReference type="EMBL" id="KN835151">
    <property type="protein sequence ID" value="KIK47055.1"/>
    <property type="molecule type" value="Genomic_DNA"/>
</dbReference>
<keyword evidence="1" id="KW-0472">Membrane</keyword>
<accession>A0A0D0AA24</accession>
<dbReference type="PROSITE" id="PS51257">
    <property type="entry name" value="PROKAR_LIPOPROTEIN"/>
    <property type="match status" value="1"/>
</dbReference>
<keyword evidence="4" id="KW-1185">Reference proteome</keyword>
<organism evidence="3 4">
    <name type="scientific">Suillus luteus UH-Slu-Lm8-n1</name>
    <dbReference type="NCBI Taxonomy" id="930992"/>
    <lineage>
        <taxon>Eukaryota</taxon>
        <taxon>Fungi</taxon>
        <taxon>Dikarya</taxon>
        <taxon>Basidiomycota</taxon>
        <taxon>Agaricomycotina</taxon>
        <taxon>Agaricomycetes</taxon>
        <taxon>Agaricomycetidae</taxon>
        <taxon>Boletales</taxon>
        <taxon>Suillineae</taxon>
        <taxon>Suillaceae</taxon>
        <taxon>Suillus</taxon>
    </lineage>
</organism>
<dbReference type="AlphaFoldDB" id="A0A0D0AA24"/>